<gene>
    <name evidence="9" type="ORF">DM02DRAFT_539136</name>
</gene>
<dbReference type="PANTHER" id="PTHR23501:SF12">
    <property type="entry name" value="MAJOR FACILITATOR SUPERFAMILY (MFS) PROFILE DOMAIN-CONTAINING PROTEIN-RELATED"/>
    <property type="match status" value="1"/>
</dbReference>
<keyword evidence="10" id="KW-1185">Reference proteome</keyword>
<dbReference type="Gene3D" id="1.20.1250.20">
    <property type="entry name" value="MFS general substrate transporter like domains"/>
    <property type="match status" value="2"/>
</dbReference>
<evidence type="ECO:0000259" key="8">
    <source>
        <dbReference type="PROSITE" id="PS50850"/>
    </source>
</evidence>
<dbReference type="SUPFAM" id="SSF103473">
    <property type="entry name" value="MFS general substrate transporter"/>
    <property type="match status" value="2"/>
</dbReference>
<evidence type="ECO:0000256" key="6">
    <source>
        <dbReference type="ARBA" id="ARBA00023136"/>
    </source>
</evidence>
<dbReference type="EMBL" id="KZ805528">
    <property type="protein sequence ID" value="PVH94596.1"/>
    <property type="molecule type" value="Genomic_DNA"/>
</dbReference>
<keyword evidence="3" id="KW-0813">Transport</keyword>
<evidence type="ECO:0000313" key="9">
    <source>
        <dbReference type="EMBL" id="PVH94596.1"/>
    </source>
</evidence>
<dbReference type="PROSITE" id="PS50850">
    <property type="entry name" value="MFS"/>
    <property type="match status" value="1"/>
</dbReference>
<reference evidence="9 10" key="1">
    <citation type="journal article" date="2018" name="Sci. Rep.">
        <title>Comparative genomics provides insights into the lifestyle and reveals functional heterogeneity of dark septate endophytic fungi.</title>
        <authorList>
            <person name="Knapp D.G."/>
            <person name="Nemeth J.B."/>
            <person name="Barry K."/>
            <person name="Hainaut M."/>
            <person name="Henrissat B."/>
            <person name="Johnson J."/>
            <person name="Kuo A."/>
            <person name="Lim J.H.P."/>
            <person name="Lipzen A."/>
            <person name="Nolan M."/>
            <person name="Ohm R.A."/>
            <person name="Tamas L."/>
            <person name="Grigoriev I.V."/>
            <person name="Spatafora J.W."/>
            <person name="Nagy L.G."/>
            <person name="Kovacs G.M."/>
        </authorList>
    </citation>
    <scope>NUCLEOTIDE SEQUENCE [LARGE SCALE GENOMIC DNA]</scope>
    <source>
        <strain evidence="9 10">DSE2036</strain>
    </source>
</reference>
<dbReference type="Pfam" id="PF07690">
    <property type="entry name" value="MFS_1"/>
    <property type="match status" value="1"/>
</dbReference>
<dbReference type="OrthoDB" id="10021397at2759"/>
<protein>
    <submittedName>
        <fullName evidence="9">MFS general substrate transporter</fullName>
    </submittedName>
</protein>
<feature type="non-terminal residue" evidence="9">
    <location>
        <position position="1"/>
    </location>
</feature>
<evidence type="ECO:0000256" key="2">
    <source>
        <dbReference type="ARBA" id="ARBA00007520"/>
    </source>
</evidence>
<keyword evidence="6 7" id="KW-0472">Membrane</keyword>
<accession>A0A2V1D8Y0</accession>
<feature type="transmembrane region" description="Helical" evidence="7">
    <location>
        <begin position="398"/>
        <end position="421"/>
    </location>
</feature>
<evidence type="ECO:0000256" key="1">
    <source>
        <dbReference type="ARBA" id="ARBA00004141"/>
    </source>
</evidence>
<feature type="transmembrane region" description="Helical" evidence="7">
    <location>
        <begin position="196"/>
        <end position="217"/>
    </location>
</feature>
<feature type="transmembrane region" description="Helical" evidence="7">
    <location>
        <begin position="270"/>
        <end position="291"/>
    </location>
</feature>
<dbReference type="AlphaFoldDB" id="A0A2V1D8Y0"/>
<evidence type="ECO:0000256" key="7">
    <source>
        <dbReference type="SAM" id="Phobius"/>
    </source>
</evidence>
<dbReference type="GO" id="GO:0022857">
    <property type="term" value="F:transmembrane transporter activity"/>
    <property type="evidence" value="ECO:0007669"/>
    <property type="project" value="InterPro"/>
</dbReference>
<dbReference type="PANTHER" id="PTHR23501">
    <property type="entry name" value="MAJOR FACILITATOR SUPERFAMILY"/>
    <property type="match status" value="1"/>
</dbReference>
<dbReference type="STRING" id="97972.A0A2V1D8Y0"/>
<dbReference type="Proteomes" id="UP000244855">
    <property type="component" value="Unassembled WGS sequence"/>
</dbReference>
<feature type="transmembrane region" description="Helical" evidence="7">
    <location>
        <begin position="363"/>
        <end position="386"/>
    </location>
</feature>
<keyword evidence="4 7" id="KW-0812">Transmembrane</keyword>
<evidence type="ECO:0000313" key="10">
    <source>
        <dbReference type="Proteomes" id="UP000244855"/>
    </source>
</evidence>
<feature type="transmembrane region" description="Helical" evidence="7">
    <location>
        <begin position="303"/>
        <end position="323"/>
    </location>
</feature>
<evidence type="ECO:0000256" key="4">
    <source>
        <dbReference type="ARBA" id="ARBA00022692"/>
    </source>
</evidence>
<sequence length="429" mass="46025">WAIVVVTILSNLLLYAIDNTIVAIVQPVIIREFGHVQDLPWVSVGFLMSGTATALLSGKLYGAFNAKYLYIINSVLFLVGSAVSGAAPNLPTMIIGRVIGGVGGTGMYLGALTLISVYTTPKETSAYMGYLALVWGLGSVIGPLIGGAFAASSATWRWGFYINVVVVGVCIFFYCLQLPSYNPQPSTSVRARVKVIDWFGSALSIGSLAVGIIAINFCGTRYDWSSGSATALIVVSFVTLTLFFLQQYFNIFTTKDSRLLPLDLLWNKDIAVCFICQVLVAFIVPVPLYFIPLFFEFGKGDSAIRAAVKMLPLIVAWVTSSAIRGHLMPRTKFYQLWYVAGSGLNIVAGVLLSRIGLSTPERFIFVLDIVSGIGTGCFGQAGFAVAQRLVPKKLVHKAISLMLIAQLSGTTLGLAVGGSIFQNSFDSNA</sequence>
<dbReference type="InterPro" id="IPR020846">
    <property type="entry name" value="MFS_dom"/>
</dbReference>
<proteinExistence type="inferred from homology"/>
<feature type="transmembrane region" description="Helical" evidence="7">
    <location>
        <begin position="229"/>
        <end position="249"/>
    </location>
</feature>
<feature type="transmembrane region" description="Helical" evidence="7">
    <location>
        <begin position="130"/>
        <end position="152"/>
    </location>
</feature>
<comment type="subcellular location">
    <subcellularLocation>
        <location evidence="1">Membrane</location>
        <topology evidence="1">Multi-pass membrane protein</topology>
    </subcellularLocation>
</comment>
<feature type="domain" description="Major facilitator superfamily (MFS) profile" evidence="8">
    <location>
        <begin position="4"/>
        <end position="429"/>
    </location>
</feature>
<evidence type="ECO:0000256" key="5">
    <source>
        <dbReference type="ARBA" id="ARBA00022989"/>
    </source>
</evidence>
<feature type="transmembrane region" description="Helical" evidence="7">
    <location>
        <begin position="335"/>
        <end position="357"/>
    </location>
</feature>
<feature type="transmembrane region" description="Helical" evidence="7">
    <location>
        <begin position="94"/>
        <end position="118"/>
    </location>
</feature>
<evidence type="ECO:0000256" key="3">
    <source>
        <dbReference type="ARBA" id="ARBA00022448"/>
    </source>
</evidence>
<keyword evidence="5 7" id="KW-1133">Transmembrane helix</keyword>
<feature type="transmembrane region" description="Helical" evidence="7">
    <location>
        <begin position="68"/>
        <end position="88"/>
    </location>
</feature>
<feature type="transmembrane region" description="Helical" evidence="7">
    <location>
        <begin position="39"/>
        <end position="56"/>
    </location>
</feature>
<comment type="similarity">
    <text evidence="2">Belongs to the major facilitator superfamily. TCR/Tet family.</text>
</comment>
<dbReference type="GO" id="GO:0005886">
    <property type="term" value="C:plasma membrane"/>
    <property type="evidence" value="ECO:0007669"/>
    <property type="project" value="TreeGrafter"/>
</dbReference>
<feature type="transmembrane region" description="Helical" evidence="7">
    <location>
        <begin position="158"/>
        <end position="176"/>
    </location>
</feature>
<dbReference type="InterPro" id="IPR011701">
    <property type="entry name" value="MFS"/>
</dbReference>
<dbReference type="InterPro" id="IPR036259">
    <property type="entry name" value="MFS_trans_sf"/>
</dbReference>
<name>A0A2V1D8Y0_9PLEO</name>
<organism evidence="9 10">
    <name type="scientific">Periconia macrospinosa</name>
    <dbReference type="NCBI Taxonomy" id="97972"/>
    <lineage>
        <taxon>Eukaryota</taxon>
        <taxon>Fungi</taxon>
        <taxon>Dikarya</taxon>
        <taxon>Ascomycota</taxon>
        <taxon>Pezizomycotina</taxon>
        <taxon>Dothideomycetes</taxon>
        <taxon>Pleosporomycetidae</taxon>
        <taxon>Pleosporales</taxon>
        <taxon>Massarineae</taxon>
        <taxon>Periconiaceae</taxon>
        <taxon>Periconia</taxon>
    </lineage>
</organism>